<keyword evidence="7 9" id="KW-0234">DNA repair</keyword>
<accession>A0A556N7Z0</accession>
<feature type="coiled-coil region" evidence="10">
    <location>
        <begin position="333"/>
        <end position="360"/>
    </location>
</feature>
<dbReference type="GO" id="GO:0006310">
    <property type="term" value="P:DNA recombination"/>
    <property type="evidence" value="ECO:0007669"/>
    <property type="project" value="InterPro"/>
</dbReference>
<keyword evidence="5 9" id="KW-0227">DNA damage</keyword>
<evidence type="ECO:0000256" key="1">
    <source>
        <dbReference type="ARBA" id="ARBA00003618"/>
    </source>
</evidence>
<name>A0A556N7Z0_9FLAO</name>
<keyword evidence="13" id="KW-1185">Reference proteome</keyword>
<proteinExistence type="inferred from homology"/>
<protein>
    <recommendedName>
        <fullName evidence="3 9">DNA repair protein RecN</fullName>
    </recommendedName>
    <alternativeName>
        <fullName evidence="8 9">Recombination protein N</fullName>
    </alternativeName>
</protein>
<dbReference type="RefSeq" id="WP_144331756.1">
    <property type="nucleotide sequence ID" value="NZ_VLPL01000001.1"/>
</dbReference>
<dbReference type="InterPro" id="IPR003395">
    <property type="entry name" value="RecF/RecN/SMC_N"/>
</dbReference>
<evidence type="ECO:0000256" key="10">
    <source>
        <dbReference type="SAM" id="Coils"/>
    </source>
</evidence>
<sequence>MLHSLSVQNFALIEHVSLQFYDGLHVITGETGSGKSILLGALNLILGERSDFSVIRNPEKKTIVEAVFHLNESFKDWFLQEDIDWESETVIRREITSQGKSRSFINDTPVQLNQLKELTEQLVYIHSQHETLEIKKTKFQFDLLDSYADSLDLAQQVAVLHSRINRLKAEKVQLETSRSGQLQELDYIRFQLNEIQQLNLDQVDYAALENDFNKLSQLDDLKEAYSAIINAMDQESGATDLIRRLKAHIDKWKHADSDLNAISVRLQDVIAELEDISRDSDRQLNQLEGDPEALFRLTESLDEYNKILKKHHFSSQEELSAYLDTLESKLVESDSSDERIAELTKEIEEKGKELLQRSEELFEKRSKVIPKLETYLLELLTEMKMEHSRFRILLTRSEKLDSNGGMGIQILFSANKGLDLKPIEKAASGGELSRVMLAIQLIMSEKKSLPTLILDEIDTGVSGEVALRMGKLLKQMGKHIQVFAITHLPQVAAKGDYHFEVSKSHANSQTISEIHLLDDTERIEVLAKLISGEQVTDLARSSAIQLIESR</sequence>
<gene>
    <name evidence="12" type="primary">recN</name>
    <name evidence="12" type="ORF">FO442_03520</name>
</gene>
<evidence type="ECO:0000256" key="2">
    <source>
        <dbReference type="ARBA" id="ARBA00009441"/>
    </source>
</evidence>
<evidence type="ECO:0000256" key="9">
    <source>
        <dbReference type="PIRNR" id="PIRNR003128"/>
    </source>
</evidence>
<comment type="similarity">
    <text evidence="2 9">Belongs to the RecN family.</text>
</comment>
<dbReference type="Pfam" id="PF02463">
    <property type="entry name" value="SMC_N"/>
    <property type="match status" value="1"/>
</dbReference>
<organism evidence="12 13">
    <name type="scientific">Fluviicola chungangensis</name>
    <dbReference type="NCBI Taxonomy" id="2597671"/>
    <lineage>
        <taxon>Bacteria</taxon>
        <taxon>Pseudomonadati</taxon>
        <taxon>Bacteroidota</taxon>
        <taxon>Flavobacteriia</taxon>
        <taxon>Flavobacteriales</taxon>
        <taxon>Crocinitomicaceae</taxon>
        <taxon>Fluviicola</taxon>
    </lineage>
</organism>
<dbReference type="InterPro" id="IPR004604">
    <property type="entry name" value="DNA_recomb/repair_RecN"/>
</dbReference>
<dbReference type="Gene3D" id="3.40.50.300">
    <property type="entry name" value="P-loop containing nucleotide triphosphate hydrolases"/>
    <property type="match status" value="2"/>
</dbReference>
<dbReference type="AlphaFoldDB" id="A0A556N7Z0"/>
<dbReference type="Proteomes" id="UP000316008">
    <property type="component" value="Unassembled WGS sequence"/>
</dbReference>
<feature type="domain" description="RecF/RecN/SMC N-terminal" evidence="11">
    <location>
        <begin position="1"/>
        <end position="506"/>
    </location>
</feature>
<dbReference type="GO" id="GO:0043590">
    <property type="term" value="C:bacterial nucleoid"/>
    <property type="evidence" value="ECO:0007669"/>
    <property type="project" value="TreeGrafter"/>
</dbReference>
<dbReference type="GO" id="GO:0005524">
    <property type="term" value="F:ATP binding"/>
    <property type="evidence" value="ECO:0007669"/>
    <property type="project" value="UniProtKB-KW"/>
</dbReference>
<evidence type="ECO:0000256" key="7">
    <source>
        <dbReference type="ARBA" id="ARBA00023204"/>
    </source>
</evidence>
<keyword evidence="10" id="KW-0175">Coiled coil</keyword>
<comment type="function">
    <text evidence="1 9">May be involved in recombinational repair of damaged DNA.</text>
</comment>
<evidence type="ECO:0000256" key="8">
    <source>
        <dbReference type="ARBA" id="ARBA00033408"/>
    </source>
</evidence>
<dbReference type="GO" id="GO:0009432">
    <property type="term" value="P:SOS response"/>
    <property type="evidence" value="ECO:0007669"/>
    <property type="project" value="TreeGrafter"/>
</dbReference>
<evidence type="ECO:0000256" key="3">
    <source>
        <dbReference type="ARBA" id="ARBA00021315"/>
    </source>
</evidence>
<evidence type="ECO:0000313" key="13">
    <source>
        <dbReference type="Proteomes" id="UP000316008"/>
    </source>
</evidence>
<dbReference type="SUPFAM" id="SSF52540">
    <property type="entry name" value="P-loop containing nucleoside triphosphate hydrolases"/>
    <property type="match status" value="1"/>
</dbReference>
<evidence type="ECO:0000256" key="4">
    <source>
        <dbReference type="ARBA" id="ARBA00022741"/>
    </source>
</evidence>
<dbReference type="PANTHER" id="PTHR11059:SF0">
    <property type="entry name" value="DNA REPAIR PROTEIN RECN"/>
    <property type="match status" value="1"/>
</dbReference>
<dbReference type="CDD" id="cd03241">
    <property type="entry name" value="ABC_RecN"/>
    <property type="match status" value="2"/>
</dbReference>
<keyword evidence="6" id="KW-0067">ATP-binding</keyword>
<evidence type="ECO:0000256" key="5">
    <source>
        <dbReference type="ARBA" id="ARBA00022763"/>
    </source>
</evidence>
<dbReference type="NCBIfam" id="TIGR00634">
    <property type="entry name" value="recN"/>
    <property type="match status" value="1"/>
</dbReference>
<evidence type="ECO:0000313" key="12">
    <source>
        <dbReference type="EMBL" id="TSJ48221.1"/>
    </source>
</evidence>
<dbReference type="InterPro" id="IPR027417">
    <property type="entry name" value="P-loop_NTPase"/>
</dbReference>
<reference evidence="12 13" key="1">
    <citation type="submission" date="2019-07" db="EMBL/GenBank/DDBJ databases">
        <authorList>
            <person name="Huq M.A."/>
        </authorList>
    </citation>
    <scope>NUCLEOTIDE SEQUENCE [LARGE SCALE GENOMIC DNA]</scope>
    <source>
        <strain evidence="12 13">MAH-3</strain>
    </source>
</reference>
<evidence type="ECO:0000259" key="11">
    <source>
        <dbReference type="Pfam" id="PF02463"/>
    </source>
</evidence>
<evidence type="ECO:0000256" key="6">
    <source>
        <dbReference type="ARBA" id="ARBA00022840"/>
    </source>
</evidence>
<dbReference type="PANTHER" id="PTHR11059">
    <property type="entry name" value="DNA REPAIR PROTEIN RECN"/>
    <property type="match status" value="1"/>
</dbReference>
<dbReference type="EMBL" id="VLPL01000001">
    <property type="protein sequence ID" value="TSJ48221.1"/>
    <property type="molecule type" value="Genomic_DNA"/>
</dbReference>
<dbReference type="PIRSF" id="PIRSF003128">
    <property type="entry name" value="RecN"/>
    <property type="match status" value="1"/>
</dbReference>
<keyword evidence="4" id="KW-0547">Nucleotide-binding</keyword>
<dbReference type="GO" id="GO:0006281">
    <property type="term" value="P:DNA repair"/>
    <property type="evidence" value="ECO:0007669"/>
    <property type="project" value="UniProtKB-KW"/>
</dbReference>
<comment type="caution">
    <text evidence="12">The sequence shown here is derived from an EMBL/GenBank/DDBJ whole genome shotgun (WGS) entry which is preliminary data.</text>
</comment>
<dbReference type="OrthoDB" id="9806954at2"/>